<gene>
    <name evidence="1" type="ORF">S01H1_36057</name>
</gene>
<name>X0VLW6_9ZZZZ</name>
<evidence type="ECO:0000313" key="1">
    <source>
        <dbReference type="EMBL" id="GAG01511.1"/>
    </source>
</evidence>
<comment type="caution">
    <text evidence="1">The sequence shown here is derived from an EMBL/GenBank/DDBJ whole genome shotgun (WGS) entry which is preliminary data.</text>
</comment>
<organism evidence="1">
    <name type="scientific">marine sediment metagenome</name>
    <dbReference type="NCBI Taxonomy" id="412755"/>
    <lineage>
        <taxon>unclassified sequences</taxon>
        <taxon>metagenomes</taxon>
        <taxon>ecological metagenomes</taxon>
    </lineage>
</organism>
<proteinExistence type="predicted"/>
<protein>
    <submittedName>
        <fullName evidence="1">Uncharacterized protein</fullName>
    </submittedName>
</protein>
<reference evidence="1" key="1">
    <citation type="journal article" date="2014" name="Front. Microbiol.">
        <title>High frequency of phylogenetically diverse reductive dehalogenase-homologous genes in deep subseafloor sedimentary metagenomes.</title>
        <authorList>
            <person name="Kawai M."/>
            <person name="Futagami T."/>
            <person name="Toyoda A."/>
            <person name="Takaki Y."/>
            <person name="Nishi S."/>
            <person name="Hori S."/>
            <person name="Arai W."/>
            <person name="Tsubouchi T."/>
            <person name="Morono Y."/>
            <person name="Uchiyama I."/>
            <person name="Ito T."/>
            <person name="Fujiyama A."/>
            <person name="Inagaki F."/>
            <person name="Takami H."/>
        </authorList>
    </citation>
    <scope>NUCLEOTIDE SEQUENCE</scope>
    <source>
        <strain evidence="1">Expedition CK06-06</strain>
    </source>
</reference>
<sequence>MQVDIVESLMGKFIFGPFKYDMYCVGACPEDRIVLDDLKAGI</sequence>
<dbReference type="EMBL" id="BARS01022561">
    <property type="protein sequence ID" value="GAG01511.1"/>
    <property type="molecule type" value="Genomic_DNA"/>
</dbReference>
<dbReference type="AlphaFoldDB" id="X0VLW6"/>
<accession>X0VLW6</accession>